<dbReference type="PROSITE" id="PS50878">
    <property type="entry name" value="RT_POL"/>
    <property type="match status" value="1"/>
</dbReference>
<dbReference type="PROSITE" id="PS50896">
    <property type="entry name" value="LISH"/>
    <property type="match status" value="1"/>
</dbReference>
<dbReference type="InterPro" id="IPR044716">
    <property type="entry name" value="LEUNIG-like"/>
</dbReference>
<reference evidence="3 4" key="1">
    <citation type="submission" date="2018-09" db="EMBL/GenBank/DDBJ databases">
        <title>A high-quality reference genome of wild soybean provides a powerful tool to mine soybean genomes.</title>
        <authorList>
            <person name="Xie M."/>
            <person name="Chung C.Y.L."/>
            <person name="Li M.-W."/>
            <person name="Wong F.-L."/>
            <person name="Chan T.-F."/>
            <person name="Lam H.-M."/>
        </authorList>
    </citation>
    <scope>NUCLEOTIDE SEQUENCE [LARGE SCALE GENOMIC DNA]</scope>
    <source>
        <strain evidence="4">cv. W05</strain>
        <tissue evidence="3">Hypocotyl of etiolated seedlings</tissue>
    </source>
</reference>
<dbReference type="PANTHER" id="PTHR44376">
    <property type="entry name" value="TRANSCRIPTIONAL REGULATOR OF FILAMENTOUS GROWTH FLO8"/>
    <property type="match status" value="1"/>
</dbReference>
<evidence type="ECO:0000256" key="1">
    <source>
        <dbReference type="SAM" id="MobiDB-lite"/>
    </source>
</evidence>
<organism evidence="3 4">
    <name type="scientific">Glycine soja</name>
    <name type="common">Wild soybean</name>
    <dbReference type="NCBI Taxonomy" id="3848"/>
    <lineage>
        <taxon>Eukaryota</taxon>
        <taxon>Viridiplantae</taxon>
        <taxon>Streptophyta</taxon>
        <taxon>Embryophyta</taxon>
        <taxon>Tracheophyta</taxon>
        <taxon>Spermatophyta</taxon>
        <taxon>Magnoliopsida</taxon>
        <taxon>eudicotyledons</taxon>
        <taxon>Gunneridae</taxon>
        <taxon>Pentapetalae</taxon>
        <taxon>rosids</taxon>
        <taxon>fabids</taxon>
        <taxon>Fabales</taxon>
        <taxon>Fabaceae</taxon>
        <taxon>Papilionoideae</taxon>
        <taxon>50 kb inversion clade</taxon>
        <taxon>NPAAA clade</taxon>
        <taxon>indigoferoid/millettioid clade</taxon>
        <taxon>Phaseoleae</taxon>
        <taxon>Glycine</taxon>
        <taxon>Glycine subgen. Soja</taxon>
    </lineage>
</organism>
<sequence length="1522" mass="171754">MKDAPVSLTSPSRRRLILPDWEIMAQSNWEADKMLDVYIYDYLVKKKLHNTAKAFMTEGKVSPDPVAIDAPGGFLFEWWSVFWDIFIARTNEKHSETAAAYLEAQQIKAKEQQQLQMQQLQLMRQAQMQRRDSNHPPLGGPVNAITAEGVLGQSTASALAAKMYEERMKHSNPMDTETSQPLLDARMALLKSTNHPGQMVQGNSGSVTATLQQIQARTQQTPQDIKPEVNMGTMQRSLPMDPSSIYGQGGMQSKPGIANAGESESGSLGSAIWISTRAVGATGALVGGATCSVLGTYRRDPLSKQQNLYQEILTVAAMGVQWGLNPGVGSLTLKGWPLTGIDQIRPGFGAPVQKPLLQSANQFQLLPQQQQQQILAQVRAQGNIGNSPAYGDMDPQRLRGLARGSLNAKDGLSIANDGSIGSPIQSTSSKINMAQIQQSTSQQQQDPLHPQQLVQNNRKRKGPTSSGPANSTGTGNTLGPSNSQPSTPSTHTPGDGVAMTGNLQNVAGISKGLIMYGTDGVGCLASSTNQLETKKENFNKLICQAIWGDSNVSWDSVPSVHTSGGLLCMWNNSVFERAMWEKLRQLRLLRASNPEGLWCFLGDFNSIRSQEERIGSSQRIVGTYDISGFNDWISDMELQEIKSFGSRFTWFRPNGSVKSRLDRVSKNGESLLRQKSRAKWLKEGDSNTAYFHKTINFRRNHNAIQGIFIEGVWVQQPKLVKDEAVKFFASRFTEENFSKPTLDGVQFKMITHSQSEELIAPFSDQELKEAMWSCGGDKCPGLDGFNFNFIKEFWGVLKPEFRRFVDEFHVHGSFPKGSNASFLALIPKANRPQSFNDYRPISIIGCMYKIIAKLLANRLRIVVPGLIDERQSTFIKDRHILDGTLILNEVVEEAKRSKKPVFVFKVDFEKAYDSVSWSFLDYMLDRLGFCRRWRKWITVCLQSATISIIVNGSPTKEFAPTRGLRQGDPLAPLLFNIVAEGLTGMMRVATTKSLYRSYMVGKQNEPVNILQHADDTVFVGEASWDNVIVLKAMLRGFEMASGLKINFAKSQVGIFGDENNWVHDAAQFLNCSHMETPFYYLGIPIGAKSSSCLVWEPLISKYEAKLSKWNQKILSMAGKVTLINSVLTALPIYLLSFFKIPQRVVLKLVSLQRNFLWGGSQEHKKIPWVKWDVICLPKEDGELGIKDISRFNAALMGRWIWALSSNQNQLWARILISKYGGWSDLSNGRDKAWDSQWWRDLRKLNQQPEFSSIHQQMQYNQLFLISGQQNSTISTMGSFSQGHWCWDLKWRRNLFDHEQDIVVAFMEAINTTQIQPHLQDIMVWKADPSGVYSTKSAYRLLMTNNRQIPEANIFKTIWKLNIPPRAAVFSWRLIKDRLPTRYNLLRRNVPIQENECPLCGYYQEEAGHLFFNCKLTRGLWWESMRWNQMVGPLSASPATHFAQFLDDFGAGKNHTRWCGWWIALTSSIWQHRNLFIFQGNHFEPSKVMEDALFLAWPWLKTREKKFSTSFNHWSSNLVEYFG</sequence>
<dbReference type="GO" id="GO:0003714">
    <property type="term" value="F:transcription corepressor activity"/>
    <property type="evidence" value="ECO:0007669"/>
    <property type="project" value="InterPro"/>
</dbReference>
<dbReference type="PANTHER" id="PTHR44376:SF9">
    <property type="entry name" value="TRANSCRIPTIONAL COREPRESSOR LEUNIG_HOMOLOG"/>
    <property type="match status" value="1"/>
</dbReference>
<proteinExistence type="predicted"/>
<gene>
    <name evidence="3" type="ORF">D0Y65_004130</name>
</gene>
<evidence type="ECO:0000313" key="3">
    <source>
        <dbReference type="EMBL" id="RZC25303.1"/>
    </source>
</evidence>
<dbReference type="SUPFAM" id="SSF56672">
    <property type="entry name" value="DNA/RNA polymerases"/>
    <property type="match status" value="1"/>
</dbReference>
<dbReference type="Pfam" id="PF00078">
    <property type="entry name" value="RVT_1"/>
    <property type="match status" value="1"/>
</dbReference>
<dbReference type="EMBL" id="QZWG01000002">
    <property type="protein sequence ID" value="RZC25303.1"/>
    <property type="molecule type" value="Genomic_DNA"/>
</dbReference>
<dbReference type="Gene3D" id="3.60.10.10">
    <property type="entry name" value="Endonuclease/exonuclease/phosphatase"/>
    <property type="match status" value="1"/>
</dbReference>
<dbReference type="InterPro" id="IPR000477">
    <property type="entry name" value="RT_dom"/>
</dbReference>
<dbReference type="Pfam" id="PF13966">
    <property type="entry name" value="zf-RVT"/>
    <property type="match status" value="1"/>
</dbReference>
<dbReference type="InterPro" id="IPR006594">
    <property type="entry name" value="LisH"/>
</dbReference>
<protein>
    <submittedName>
        <fullName evidence="3">Transcriptional corepressor</fullName>
    </submittedName>
</protein>
<keyword evidence="4" id="KW-1185">Reference proteome</keyword>
<feature type="compositionally biased region" description="Low complexity" evidence="1">
    <location>
        <begin position="435"/>
        <end position="455"/>
    </location>
</feature>
<dbReference type="SUPFAM" id="SSF56219">
    <property type="entry name" value="DNase I-like"/>
    <property type="match status" value="1"/>
</dbReference>
<dbReference type="InterPro" id="IPR026960">
    <property type="entry name" value="RVT-Znf"/>
</dbReference>
<comment type="caution">
    <text evidence="3">The sequence shown here is derived from an EMBL/GenBank/DDBJ whole genome shotgun (WGS) entry which is preliminary data.</text>
</comment>
<dbReference type="InterPro" id="IPR043502">
    <property type="entry name" value="DNA/RNA_pol_sf"/>
</dbReference>
<dbReference type="CDD" id="cd01650">
    <property type="entry name" value="RT_nLTR_like"/>
    <property type="match status" value="1"/>
</dbReference>
<dbReference type="InterPro" id="IPR036691">
    <property type="entry name" value="Endo/exonu/phosph_ase_sf"/>
</dbReference>
<feature type="compositionally biased region" description="Polar residues" evidence="1">
    <location>
        <begin position="463"/>
        <end position="492"/>
    </location>
</feature>
<feature type="region of interest" description="Disordered" evidence="1">
    <location>
        <begin position="412"/>
        <end position="499"/>
    </location>
</feature>
<accession>A0A445LPV2</accession>
<evidence type="ECO:0000259" key="2">
    <source>
        <dbReference type="PROSITE" id="PS50878"/>
    </source>
</evidence>
<feature type="domain" description="Reverse transcriptase" evidence="2">
    <location>
        <begin position="807"/>
        <end position="1085"/>
    </location>
</feature>
<dbReference type="Proteomes" id="UP000289340">
    <property type="component" value="Chromosome 2"/>
</dbReference>
<feature type="compositionally biased region" description="Polar residues" evidence="1">
    <location>
        <begin position="422"/>
        <end position="434"/>
    </location>
</feature>
<dbReference type="SMART" id="SM00667">
    <property type="entry name" value="LisH"/>
    <property type="match status" value="1"/>
</dbReference>
<name>A0A445LPV2_GLYSO</name>
<evidence type="ECO:0000313" key="4">
    <source>
        <dbReference type="Proteomes" id="UP000289340"/>
    </source>
</evidence>
<dbReference type="Pfam" id="PF08513">
    <property type="entry name" value="LisH"/>
    <property type="match status" value="1"/>
</dbReference>